<dbReference type="FunFam" id="1.10.10.10:FF:000003">
    <property type="entry name" value="Paired box protein Pax-6"/>
    <property type="match status" value="1"/>
</dbReference>
<feature type="domain" description="Paired" evidence="14">
    <location>
        <begin position="48"/>
        <end position="165"/>
    </location>
</feature>
<accession>A0AAW0V2E5</accession>
<feature type="compositionally biased region" description="Acidic residues" evidence="12">
    <location>
        <begin position="572"/>
        <end position="606"/>
    </location>
</feature>
<dbReference type="InterPro" id="IPR043565">
    <property type="entry name" value="PAX_fam"/>
</dbReference>
<feature type="compositionally biased region" description="Polar residues" evidence="12">
    <location>
        <begin position="246"/>
        <end position="258"/>
    </location>
</feature>
<keyword evidence="4" id="KW-0563">Paired box</keyword>
<dbReference type="InterPro" id="IPR036388">
    <property type="entry name" value="WH-like_DNA-bd_sf"/>
</dbReference>
<dbReference type="InterPro" id="IPR001523">
    <property type="entry name" value="Paired_dom"/>
</dbReference>
<evidence type="ECO:0000256" key="2">
    <source>
        <dbReference type="ARBA" id="ARBA00005733"/>
    </source>
</evidence>
<organism evidence="15 16">
    <name type="scientific">Scylla paramamosain</name>
    <name type="common">Mud crab</name>
    <dbReference type="NCBI Taxonomy" id="85552"/>
    <lineage>
        <taxon>Eukaryota</taxon>
        <taxon>Metazoa</taxon>
        <taxon>Ecdysozoa</taxon>
        <taxon>Arthropoda</taxon>
        <taxon>Crustacea</taxon>
        <taxon>Multicrustacea</taxon>
        <taxon>Malacostraca</taxon>
        <taxon>Eumalacostraca</taxon>
        <taxon>Eucarida</taxon>
        <taxon>Decapoda</taxon>
        <taxon>Pleocyemata</taxon>
        <taxon>Brachyura</taxon>
        <taxon>Eubrachyura</taxon>
        <taxon>Portunoidea</taxon>
        <taxon>Portunidae</taxon>
        <taxon>Portuninae</taxon>
        <taxon>Scylla</taxon>
    </lineage>
</organism>
<dbReference type="InterPro" id="IPR017970">
    <property type="entry name" value="Homeobox_CS"/>
</dbReference>
<feature type="region of interest" description="Disordered" evidence="12">
    <location>
        <begin position="331"/>
        <end position="375"/>
    </location>
</feature>
<dbReference type="Proteomes" id="UP001487740">
    <property type="component" value="Unassembled WGS sequence"/>
</dbReference>
<evidence type="ECO:0000259" key="14">
    <source>
        <dbReference type="PROSITE" id="PS51057"/>
    </source>
</evidence>
<evidence type="ECO:0000259" key="13">
    <source>
        <dbReference type="PROSITE" id="PS50071"/>
    </source>
</evidence>
<evidence type="ECO:0000256" key="1">
    <source>
        <dbReference type="ARBA" id="ARBA00004123"/>
    </source>
</evidence>
<comment type="similarity">
    <text evidence="2">Belongs to the paired homeobox family.</text>
</comment>
<name>A0AAW0V2E5_SCYPA</name>
<dbReference type="PANTHER" id="PTHR45636">
    <property type="entry name" value="PAIRED BOX PROTEIN PAX-6-RELATED-RELATED"/>
    <property type="match status" value="1"/>
</dbReference>
<evidence type="ECO:0000256" key="3">
    <source>
        <dbReference type="ARBA" id="ARBA00022473"/>
    </source>
</evidence>
<dbReference type="SUPFAM" id="SSF46689">
    <property type="entry name" value="Homeodomain-like"/>
    <property type="match status" value="2"/>
</dbReference>
<feature type="domain" description="Homeobox" evidence="13">
    <location>
        <begin position="263"/>
        <end position="323"/>
    </location>
</feature>
<sequence>MTSYSYSSSQQDQWKENNNNNTTNLSSVSSFCPNTAGAVPASLRDLYSRNSFSSSSGSSATSPASPLDLTRYSLSSLRQYELAQQMVSQQGAVSKFLGSLRPPGVIGGSKPKVATPQVVNKIEQYKRENPTIFAWEIREKLISEGVCTNSTAPSVSSINRILRNRAAERAAADFARAAGYGFYNPYFPWANPALLSPLTSTLPLQAAAVEQAANTAAAKDKGTPASSAGLSDGEGSPSHKDGASLSVPTPTDLSTHSPHSNEVRFRRNRTTFSSEQLEELEKEFEKTHYPDLPTRERLAEKTLLSEARVQVWFSNRRAKWRRHQQLSVLRPYSSDDPLPHSPTTTSPYSEVVSSPDTPRSPSPTPPPPSSTATLPTIVSTTTATTSAPATVTVAVGTEDTIRGGSLEGQSPPRATSTPPMPLHRPPSPPRHPPPSPVSAAALNLSTPNPLAHPMSRLHQSPPTSSVKTPNRLPPPPLLPATLLTLPHYPGFSLGRDLTLTPINLSSAHAHARELMAAQARNFFRSATQTAYFGASRDEDDSDIEVDLEHEKEEKKGEAVEAQDLSIKRKREDEEEEKAEEDEKEQEKEETCEEKDDTGIEEVMEEA</sequence>
<feature type="DNA-binding region" description="Homeobox" evidence="10">
    <location>
        <begin position="265"/>
        <end position="324"/>
    </location>
</feature>
<evidence type="ECO:0000256" key="7">
    <source>
        <dbReference type="ARBA" id="ARBA00023155"/>
    </source>
</evidence>
<evidence type="ECO:0000256" key="4">
    <source>
        <dbReference type="ARBA" id="ARBA00022724"/>
    </source>
</evidence>
<keyword evidence="8" id="KW-0804">Transcription</keyword>
<dbReference type="SMART" id="SM00351">
    <property type="entry name" value="PAX"/>
    <property type="match status" value="1"/>
</dbReference>
<dbReference type="Gene3D" id="1.10.10.60">
    <property type="entry name" value="Homeodomain-like"/>
    <property type="match status" value="1"/>
</dbReference>
<keyword evidence="3" id="KW-0217">Developmental protein</keyword>
<comment type="subcellular location">
    <subcellularLocation>
        <location evidence="1 10 11">Nucleus</location>
    </subcellularLocation>
</comment>
<dbReference type="Pfam" id="PF00046">
    <property type="entry name" value="Homeodomain"/>
    <property type="match status" value="1"/>
</dbReference>
<evidence type="ECO:0000256" key="11">
    <source>
        <dbReference type="RuleBase" id="RU000682"/>
    </source>
</evidence>
<feature type="compositionally biased region" description="Basic and acidic residues" evidence="12">
    <location>
        <begin position="546"/>
        <end position="558"/>
    </location>
</feature>
<evidence type="ECO:0000256" key="5">
    <source>
        <dbReference type="ARBA" id="ARBA00023015"/>
    </source>
</evidence>
<feature type="compositionally biased region" description="Polar residues" evidence="12">
    <location>
        <begin position="457"/>
        <end position="468"/>
    </location>
</feature>
<dbReference type="GO" id="GO:0005634">
    <property type="term" value="C:nucleus"/>
    <property type="evidence" value="ECO:0007669"/>
    <property type="project" value="UniProtKB-SubCell"/>
</dbReference>
<dbReference type="Gene3D" id="1.10.10.10">
    <property type="entry name" value="Winged helix-like DNA-binding domain superfamily/Winged helix DNA-binding domain"/>
    <property type="match status" value="1"/>
</dbReference>
<evidence type="ECO:0000256" key="9">
    <source>
        <dbReference type="ARBA" id="ARBA00023242"/>
    </source>
</evidence>
<evidence type="ECO:0000313" key="16">
    <source>
        <dbReference type="Proteomes" id="UP001487740"/>
    </source>
</evidence>
<keyword evidence="6 10" id="KW-0238">DNA-binding</keyword>
<feature type="compositionally biased region" description="Low complexity" evidence="12">
    <location>
        <begin position="1"/>
        <end position="24"/>
    </location>
</feature>
<evidence type="ECO:0000256" key="10">
    <source>
        <dbReference type="PROSITE-ProRule" id="PRU00108"/>
    </source>
</evidence>
<keyword evidence="5" id="KW-0805">Transcription regulation</keyword>
<feature type="region of interest" description="Disordered" evidence="12">
    <location>
        <begin position="397"/>
        <end position="478"/>
    </location>
</feature>
<feature type="region of interest" description="Disordered" evidence="12">
    <location>
        <begin position="215"/>
        <end position="288"/>
    </location>
</feature>
<dbReference type="PROSITE" id="PS00027">
    <property type="entry name" value="HOMEOBOX_1"/>
    <property type="match status" value="1"/>
</dbReference>
<dbReference type="AlphaFoldDB" id="A0AAW0V2E5"/>
<keyword evidence="7 10" id="KW-0371">Homeobox</keyword>
<dbReference type="PANTHER" id="PTHR45636:SF50">
    <property type="entry name" value="EYEGONE, ISOFORM A-RELATED"/>
    <property type="match status" value="1"/>
</dbReference>
<comment type="caution">
    <text evidence="15">The sequence shown here is derived from an EMBL/GenBank/DDBJ whole genome shotgun (WGS) entry which is preliminary data.</text>
</comment>
<feature type="compositionally biased region" description="Pro residues" evidence="12">
    <location>
        <begin position="418"/>
        <end position="436"/>
    </location>
</feature>
<dbReference type="FunFam" id="1.10.10.60:FF:000307">
    <property type="entry name" value="Eyegone, isoform A"/>
    <property type="match status" value="1"/>
</dbReference>
<dbReference type="PROSITE" id="PS50071">
    <property type="entry name" value="HOMEOBOX_2"/>
    <property type="match status" value="1"/>
</dbReference>
<feature type="compositionally biased region" description="Pro residues" evidence="12">
    <location>
        <begin position="358"/>
        <end position="369"/>
    </location>
</feature>
<protein>
    <recommendedName>
        <fullName evidence="17">Paired box protein Pax-6</fullName>
    </recommendedName>
</protein>
<evidence type="ECO:0000256" key="12">
    <source>
        <dbReference type="SAM" id="MobiDB-lite"/>
    </source>
</evidence>
<gene>
    <name evidence="15" type="ORF">O3P69_001544</name>
</gene>
<dbReference type="InterPro" id="IPR001356">
    <property type="entry name" value="HD"/>
</dbReference>
<dbReference type="SMART" id="SM00389">
    <property type="entry name" value="HOX"/>
    <property type="match status" value="1"/>
</dbReference>
<evidence type="ECO:0000256" key="6">
    <source>
        <dbReference type="ARBA" id="ARBA00023125"/>
    </source>
</evidence>
<reference evidence="15 16" key="1">
    <citation type="submission" date="2023-03" db="EMBL/GenBank/DDBJ databases">
        <title>High-quality genome of Scylla paramamosain provides insights in environmental adaptation.</title>
        <authorList>
            <person name="Zhang L."/>
        </authorList>
    </citation>
    <scope>NUCLEOTIDE SEQUENCE [LARGE SCALE GENOMIC DNA]</scope>
    <source>
        <strain evidence="15">LZ_2023a</strain>
        <tissue evidence="15">Muscle</tissue>
    </source>
</reference>
<evidence type="ECO:0000256" key="8">
    <source>
        <dbReference type="ARBA" id="ARBA00023163"/>
    </source>
</evidence>
<feature type="compositionally biased region" description="Polar residues" evidence="12">
    <location>
        <begin position="341"/>
        <end position="352"/>
    </location>
</feature>
<dbReference type="GO" id="GO:0000978">
    <property type="term" value="F:RNA polymerase II cis-regulatory region sequence-specific DNA binding"/>
    <property type="evidence" value="ECO:0007669"/>
    <property type="project" value="TreeGrafter"/>
</dbReference>
<feature type="region of interest" description="Disordered" evidence="12">
    <location>
        <begin position="533"/>
        <end position="606"/>
    </location>
</feature>
<dbReference type="CDD" id="cd00086">
    <property type="entry name" value="homeodomain"/>
    <property type="match status" value="1"/>
</dbReference>
<dbReference type="GO" id="GO:0000981">
    <property type="term" value="F:DNA-binding transcription factor activity, RNA polymerase II-specific"/>
    <property type="evidence" value="ECO:0007669"/>
    <property type="project" value="InterPro"/>
</dbReference>
<dbReference type="InterPro" id="IPR009057">
    <property type="entry name" value="Homeodomain-like_sf"/>
</dbReference>
<evidence type="ECO:0000313" key="15">
    <source>
        <dbReference type="EMBL" id="KAK8405030.1"/>
    </source>
</evidence>
<proteinExistence type="inferred from homology"/>
<dbReference type="Pfam" id="PF00292">
    <property type="entry name" value="PAX"/>
    <property type="match status" value="1"/>
</dbReference>
<evidence type="ECO:0008006" key="17">
    <source>
        <dbReference type="Google" id="ProtNLM"/>
    </source>
</evidence>
<dbReference type="PROSITE" id="PS51057">
    <property type="entry name" value="PAIRED_2"/>
    <property type="match status" value="1"/>
</dbReference>
<keyword evidence="16" id="KW-1185">Reference proteome</keyword>
<dbReference type="EMBL" id="JARAKH010000003">
    <property type="protein sequence ID" value="KAK8405030.1"/>
    <property type="molecule type" value="Genomic_DNA"/>
</dbReference>
<feature type="region of interest" description="Disordered" evidence="12">
    <location>
        <begin position="1"/>
        <end position="29"/>
    </location>
</feature>
<keyword evidence="9 10" id="KW-0539">Nucleus</keyword>